<dbReference type="AlphaFoldDB" id="A0AAN6N3B1"/>
<dbReference type="Proteomes" id="UP001303473">
    <property type="component" value="Unassembled WGS sequence"/>
</dbReference>
<dbReference type="Gene3D" id="1.10.150.720">
    <property type="entry name" value="Haloacid dehalogenase-like hydrolase"/>
    <property type="match status" value="1"/>
</dbReference>
<evidence type="ECO:0000313" key="2">
    <source>
        <dbReference type="Proteomes" id="UP001303473"/>
    </source>
</evidence>
<dbReference type="InterPro" id="IPR044924">
    <property type="entry name" value="HAD-SF_hydro_IA_REG-2-like_cap"/>
</dbReference>
<dbReference type="InterPro" id="IPR051828">
    <property type="entry name" value="HAD-like_hydrolase_domain"/>
</dbReference>
<dbReference type="InterPro" id="IPR036412">
    <property type="entry name" value="HAD-like_sf"/>
</dbReference>
<gene>
    <name evidence="1" type="ORF">QBC46DRAFT_451938</name>
</gene>
<dbReference type="InterPro" id="IPR023214">
    <property type="entry name" value="HAD_sf"/>
</dbReference>
<comment type="caution">
    <text evidence="1">The sequence shown here is derived from an EMBL/GenBank/DDBJ whole genome shotgun (WGS) entry which is preliminary data.</text>
</comment>
<proteinExistence type="predicted"/>
<reference evidence="2" key="1">
    <citation type="journal article" date="2023" name="Mol. Phylogenet. Evol.">
        <title>Genome-scale phylogeny and comparative genomics of the fungal order Sordariales.</title>
        <authorList>
            <person name="Hensen N."/>
            <person name="Bonometti L."/>
            <person name="Westerberg I."/>
            <person name="Brannstrom I.O."/>
            <person name="Guillou S."/>
            <person name="Cros-Aarteil S."/>
            <person name="Calhoun S."/>
            <person name="Haridas S."/>
            <person name="Kuo A."/>
            <person name="Mondo S."/>
            <person name="Pangilinan J."/>
            <person name="Riley R."/>
            <person name="LaButti K."/>
            <person name="Andreopoulos B."/>
            <person name="Lipzen A."/>
            <person name="Chen C."/>
            <person name="Yan M."/>
            <person name="Daum C."/>
            <person name="Ng V."/>
            <person name="Clum A."/>
            <person name="Steindorff A."/>
            <person name="Ohm R.A."/>
            <person name="Martin F."/>
            <person name="Silar P."/>
            <person name="Natvig D.O."/>
            <person name="Lalanne C."/>
            <person name="Gautier V."/>
            <person name="Ament-Velasquez S.L."/>
            <person name="Kruys A."/>
            <person name="Hutchinson M.I."/>
            <person name="Powell A.J."/>
            <person name="Barry K."/>
            <person name="Miller A.N."/>
            <person name="Grigoriev I.V."/>
            <person name="Debuchy R."/>
            <person name="Gladieux P."/>
            <person name="Hiltunen Thoren M."/>
            <person name="Johannesson H."/>
        </authorList>
    </citation>
    <scope>NUCLEOTIDE SEQUENCE [LARGE SCALE GENOMIC DNA]</scope>
    <source>
        <strain evidence="2">CBS 340.73</strain>
    </source>
</reference>
<name>A0AAN6N3B1_9PEZI</name>
<accession>A0AAN6N3B1</accession>
<dbReference type="GO" id="GO:0005634">
    <property type="term" value="C:nucleus"/>
    <property type="evidence" value="ECO:0007669"/>
    <property type="project" value="TreeGrafter"/>
</dbReference>
<dbReference type="EMBL" id="MU853854">
    <property type="protein sequence ID" value="KAK3937438.1"/>
    <property type="molecule type" value="Genomic_DNA"/>
</dbReference>
<dbReference type="PANTHER" id="PTHR46191">
    <property type="match status" value="1"/>
</dbReference>
<evidence type="ECO:0000313" key="1">
    <source>
        <dbReference type="EMBL" id="KAK3937438.1"/>
    </source>
</evidence>
<dbReference type="Gene3D" id="3.40.50.1000">
    <property type="entry name" value="HAD superfamily/HAD-like"/>
    <property type="match status" value="1"/>
</dbReference>
<keyword evidence="2" id="KW-1185">Reference proteome</keyword>
<protein>
    <submittedName>
        <fullName evidence="1">Haloacid dehalogenase protein</fullName>
    </submittedName>
</protein>
<dbReference type="SUPFAM" id="SSF56784">
    <property type="entry name" value="HAD-like"/>
    <property type="match status" value="1"/>
</dbReference>
<organism evidence="1 2">
    <name type="scientific">Diplogelasinospora grovesii</name>
    <dbReference type="NCBI Taxonomy" id="303347"/>
    <lineage>
        <taxon>Eukaryota</taxon>
        <taxon>Fungi</taxon>
        <taxon>Dikarya</taxon>
        <taxon>Ascomycota</taxon>
        <taxon>Pezizomycotina</taxon>
        <taxon>Sordariomycetes</taxon>
        <taxon>Sordariomycetidae</taxon>
        <taxon>Sordariales</taxon>
        <taxon>Diplogelasinosporaceae</taxon>
        <taxon>Diplogelasinospora</taxon>
    </lineage>
</organism>
<dbReference type="PANTHER" id="PTHR46191:SF2">
    <property type="entry name" value="HALOACID DEHALOGENASE-LIKE HYDROLASE DOMAIN-CONTAINING PROTEIN 3"/>
    <property type="match status" value="1"/>
</dbReference>
<dbReference type="Pfam" id="PF00702">
    <property type="entry name" value="Hydrolase"/>
    <property type="match status" value="1"/>
</dbReference>
<sequence>MIPMPRRNLLLCFDAFGTLFKPRRPIAVQYREIARECGLDGFSDEQLQHAFRAAFKSEAKTHPNYGRASGMGAEKWWTNVITKTFQPLLAGQSLPTDLAPKLLHRFSSDKGYSFAPELPEVLKSLKQPQHQHPRKRFDKIVVGVITNSDDRVPGILSSFGLNVSPLRFGSHGTTPVNGLKDQYDIDFHCMSYDVGFEKPDTRIFVAAESMLKRVISAQRDDEVVGGHNDLSSWIEVYVGDEYDKDVVGALGAGWNAVLLNDGGADQGLSIRELENSPTKSLDDVFSGTSTLSVKSIRSLGDWLLARD</sequence>